<accession>A0ABU1N4X3</accession>
<dbReference type="RefSeq" id="WP_310034379.1">
    <property type="nucleotide sequence ID" value="NZ_JAVDRL010000013.1"/>
</dbReference>
<dbReference type="EMBL" id="JAVDRL010000013">
    <property type="protein sequence ID" value="MDR6533485.1"/>
    <property type="molecule type" value="Genomic_DNA"/>
</dbReference>
<feature type="region of interest" description="Disordered" evidence="1">
    <location>
        <begin position="71"/>
        <end position="100"/>
    </location>
</feature>
<reference evidence="2 3" key="1">
    <citation type="submission" date="2023-07" db="EMBL/GenBank/DDBJ databases">
        <title>Sorghum-associated microbial communities from plants grown in Nebraska, USA.</title>
        <authorList>
            <person name="Schachtman D."/>
        </authorList>
    </citation>
    <scope>NUCLEOTIDE SEQUENCE [LARGE SCALE GENOMIC DNA]</scope>
    <source>
        <strain evidence="2 3">DS2154</strain>
    </source>
</reference>
<evidence type="ECO:0000256" key="1">
    <source>
        <dbReference type="SAM" id="MobiDB-lite"/>
    </source>
</evidence>
<dbReference type="Proteomes" id="UP001262754">
    <property type="component" value="Unassembled WGS sequence"/>
</dbReference>
<evidence type="ECO:0000313" key="2">
    <source>
        <dbReference type="EMBL" id="MDR6533485.1"/>
    </source>
</evidence>
<evidence type="ECO:0000313" key="3">
    <source>
        <dbReference type="Proteomes" id="UP001262754"/>
    </source>
</evidence>
<keyword evidence="3" id="KW-1185">Reference proteome</keyword>
<sequence>MTDRVDNDTALEEVMEFLADPPAPGTPEDARFGARLRQVLAASIIDDPVDEDDPVPKPELALDDDLRRKLEAAAGRRSSNPFGEHPEGIGPTLGMDLSKS</sequence>
<comment type="caution">
    <text evidence="2">The sequence shown here is derived from an EMBL/GenBank/DDBJ whole genome shotgun (WGS) entry which is preliminary data.</text>
</comment>
<proteinExistence type="predicted"/>
<organism evidence="2 3">
    <name type="scientific">Caulobacter rhizosphaerae</name>
    <dbReference type="NCBI Taxonomy" id="2010972"/>
    <lineage>
        <taxon>Bacteria</taxon>
        <taxon>Pseudomonadati</taxon>
        <taxon>Pseudomonadota</taxon>
        <taxon>Alphaproteobacteria</taxon>
        <taxon>Caulobacterales</taxon>
        <taxon>Caulobacteraceae</taxon>
        <taxon>Caulobacter</taxon>
    </lineage>
</organism>
<protein>
    <submittedName>
        <fullName evidence="2">Uncharacterized protein</fullName>
    </submittedName>
</protein>
<gene>
    <name evidence="2" type="ORF">J2800_004251</name>
</gene>
<name>A0ABU1N4X3_9CAUL</name>